<dbReference type="PANTHER" id="PTHR24559:SF444">
    <property type="entry name" value="REVERSE TRANSCRIPTASE DOMAIN-CONTAINING PROTEIN"/>
    <property type="match status" value="1"/>
</dbReference>
<feature type="domain" description="Reverse transcriptase" evidence="1">
    <location>
        <begin position="1"/>
        <end position="68"/>
    </location>
</feature>
<accession>A0AA38FA85</accession>
<dbReference type="PANTHER" id="PTHR24559">
    <property type="entry name" value="TRANSPOSON TY3-I GAG-POL POLYPROTEIN"/>
    <property type="match status" value="1"/>
</dbReference>
<dbReference type="AlphaFoldDB" id="A0AA38FA85"/>
<dbReference type="InterPro" id="IPR000477">
    <property type="entry name" value="RT_dom"/>
</dbReference>
<evidence type="ECO:0000313" key="2">
    <source>
        <dbReference type="EMBL" id="KAH9298374.1"/>
    </source>
</evidence>
<dbReference type="Pfam" id="PF00078">
    <property type="entry name" value="RVT_1"/>
    <property type="match status" value="1"/>
</dbReference>
<dbReference type="Proteomes" id="UP000824469">
    <property type="component" value="Unassembled WGS sequence"/>
</dbReference>
<dbReference type="EMBL" id="JAHRHJ020000010">
    <property type="protein sequence ID" value="KAH9298374.1"/>
    <property type="molecule type" value="Genomic_DNA"/>
</dbReference>
<evidence type="ECO:0000259" key="1">
    <source>
        <dbReference type="Pfam" id="PF00078"/>
    </source>
</evidence>
<keyword evidence="3" id="KW-1185">Reference proteome</keyword>
<sequence>YNQIKVVEEDHTKTTFTTPWGTFAYSRMPFGLINVGATFQRAMDLAFKDLKHYIVIYLDDLTSIFKEEGRSYLSLRT</sequence>
<gene>
    <name evidence="2" type="ORF">KI387_030056</name>
</gene>
<evidence type="ECO:0000313" key="3">
    <source>
        <dbReference type="Proteomes" id="UP000824469"/>
    </source>
</evidence>
<dbReference type="InterPro" id="IPR043128">
    <property type="entry name" value="Rev_trsase/Diguanyl_cyclase"/>
</dbReference>
<organism evidence="2 3">
    <name type="scientific">Taxus chinensis</name>
    <name type="common">Chinese yew</name>
    <name type="synonym">Taxus wallichiana var. chinensis</name>
    <dbReference type="NCBI Taxonomy" id="29808"/>
    <lineage>
        <taxon>Eukaryota</taxon>
        <taxon>Viridiplantae</taxon>
        <taxon>Streptophyta</taxon>
        <taxon>Embryophyta</taxon>
        <taxon>Tracheophyta</taxon>
        <taxon>Spermatophyta</taxon>
        <taxon>Pinopsida</taxon>
        <taxon>Pinidae</taxon>
        <taxon>Conifers II</taxon>
        <taxon>Cupressales</taxon>
        <taxon>Taxaceae</taxon>
        <taxon>Taxus</taxon>
    </lineage>
</organism>
<feature type="non-terminal residue" evidence="2">
    <location>
        <position position="77"/>
    </location>
</feature>
<dbReference type="SUPFAM" id="SSF56672">
    <property type="entry name" value="DNA/RNA polymerases"/>
    <property type="match status" value="1"/>
</dbReference>
<reference evidence="2 3" key="1">
    <citation type="journal article" date="2021" name="Nat. Plants">
        <title>The Taxus genome provides insights into paclitaxel biosynthesis.</title>
        <authorList>
            <person name="Xiong X."/>
            <person name="Gou J."/>
            <person name="Liao Q."/>
            <person name="Li Y."/>
            <person name="Zhou Q."/>
            <person name="Bi G."/>
            <person name="Li C."/>
            <person name="Du R."/>
            <person name="Wang X."/>
            <person name="Sun T."/>
            <person name="Guo L."/>
            <person name="Liang H."/>
            <person name="Lu P."/>
            <person name="Wu Y."/>
            <person name="Zhang Z."/>
            <person name="Ro D.K."/>
            <person name="Shang Y."/>
            <person name="Huang S."/>
            <person name="Yan J."/>
        </authorList>
    </citation>
    <scope>NUCLEOTIDE SEQUENCE [LARGE SCALE GENOMIC DNA]</scope>
    <source>
        <strain evidence="2">Ta-2019</strain>
    </source>
</reference>
<protein>
    <recommendedName>
        <fullName evidence="1">Reverse transcriptase domain-containing protein</fullName>
    </recommendedName>
</protein>
<feature type="non-terminal residue" evidence="2">
    <location>
        <position position="1"/>
    </location>
</feature>
<dbReference type="Gene3D" id="3.10.10.10">
    <property type="entry name" value="HIV Type 1 Reverse Transcriptase, subunit A, domain 1"/>
    <property type="match status" value="1"/>
</dbReference>
<comment type="caution">
    <text evidence="2">The sequence shown here is derived from an EMBL/GenBank/DDBJ whole genome shotgun (WGS) entry which is preliminary data.</text>
</comment>
<dbReference type="InterPro" id="IPR043502">
    <property type="entry name" value="DNA/RNA_pol_sf"/>
</dbReference>
<dbReference type="InterPro" id="IPR053134">
    <property type="entry name" value="RNA-dir_DNA_polymerase"/>
</dbReference>
<proteinExistence type="predicted"/>
<name>A0AA38FA85_TAXCH</name>
<dbReference type="Gene3D" id="3.30.70.270">
    <property type="match status" value="1"/>
</dbReference>